<dbReference type="InterPro" id="IPR001633">
    <property type="entry name" value="EAL_dom"/>
</dbReference>
<dbReference type="RefSeq" id="WP_263125612.1">
    <property type="nucleotide sequence ID" value="NZ_CP106753.1"/>
</dbReference>
<dbReference type="SUPFAM" id="SSF141868">
    <property type="entry name" value="EAL domain-like"/>
    <property type="match status" value="1"/>
</dbReference>
<name>A0ABY6DP82_9NEIS</name>
<dbReference type="CDD" id="cd01948">
    <property type="entry name" value="EAL"/>
    <property type="match status" value="1"/>
</dbReference>
<proteinExistence type="predicted"/>
<dbReference type="Pfam" id="PF00563">
    <property type="entry name" value="EAL"/>
    <property type="match status" value="1"/>
</dbReference>
<dbReference type="EMBL" id="CP106753">
    <property type="protein sequence ID" value="UXY16171.1"/>
    <property type="molecule type" value="Genomic_DNA"/>
</dbReference>
<dbReference type="SMART" id="SM00052">
    <property type="entry name" value="EAL"/>
    <property type="match status" value="1"/>
</dbReference>
<evidence type="ECO:0000313" key="2">
    <source>
        <dbReference type="EMBL" id="UXY16171.1"/>
    </source>
</evidence>
<evidence type="ECO:0000313" key="3">
    <source>
        <dbReference type="Proteomes" id="UP001061302"/>
    </source>
</evidence>
<keyword evidence="3" id="KW-1185">Reference proteome</keyword>
<reference evidence="2" key="1">
    <citation type="submission" date="2022-10" db="EMBL/GenBank/DDBJ databases">
        <title>Chitiniphilus purpureus sp. nov., a novel chitin-degrading bacterium isolated from crawfish pond sediment.</title>
        <authorList>
            <person name="Li K."/>
        </authorList>
    </citation>
    <scope>NUCLEOTIDE SEQUENCE</scope>
    <source>
        <strain evidence="2">CD1</strain>
    </source>
</reference>
<feature type="domain" description="EAL" evidence="1">
    <location>
        <begin position="23"/>
        <end position="268"/>
    </location>
</feature>
<accession>A0ABY6DP82</accession>
<gene>
    <name evidence="2" type="ORF">N8I74_03895</name>
</gene>
<protein>
    <submittedName>
        <fullName evidence="2">EAL domain-containing protein</fullName>
    </submittedName>
</protein>
<dbReference type="InterPro" id="IPR050706">
    <property type="entry name" value="Cyclic-di-GMP_PDE-like"/>
</dbReference>
<dbReference type="Proteomes" id="UP001061302">
    <property type="component" value="Chromosome"/>
</dbReference>
<organism evidence="2 3">
    <name type="scientific">Chitiniphilus purpureus</name>
    <dbReference type="NCBI Taxonomy" id="2981137"/>
    <lineage>
        <taxon>Bacteria</taxon>
        <taxon>Pseudomonadati</taxon>
        <taxon>Pseudomonadota</taxon>
        <taxon>Betaproteobacteria</taxon>
        <taxon>Neisseriales</taxon>
        <taxon>Chitinibacteraceae</taxon>
        <taxon>Chitiniphilus</taxon>
    </lineage>
</organism>
<dbReference type="PANTHER" id="PTHR33121">
    <property type="entry name" value="CYCLIC DI-GMP PHOSPHODIESTERASE PDEF"/>
    <property type="match status" value="1"/>
</dbReference>
<dbReference type="Gene3D" id="3.20.20.450">
    <property type="entry name" value="EAL domain"/>
    <property type="match status" value="1"/>
</dbReference>
<evidence type="ECO:0000259" key="1">
    <source>
        <dbReference type="PROSITE" id="PS50883"/>
    </source>
</evidence>
<dbReference type="InterPro" id="IPR035919">
    <property type="entry name" value="EAL_sf"/>
</dbReference>
<dbReference type="PANTHER" id="PTHR33121:SF76">
    <property type="entry name" value="SIGNALING PROTEIN"/>
    <property type="match status" value="1"/>
</dbReference>
<dbReference type="PROSITE" id="PS50883">
    <property type="entry name" value="EAL"/>
    <property type="match status" value="1"/>
</dbReference>
<sequence>MNDTFKLPAQPVPVEIRRDWPRAEFNIDPIQGAVTEALGMRLASAFQPIYHPDGHAVLGEEALLRADLRRKPLAPQAAFAAARASQLLVPFDRLCRTLHLINFATYARPGRSLFLNVHPELLPAVERHGAYFERILGSQGFQPADVVLELSESDGVAAEPQAIARAVANFRARGYRIALDDFGHAHANFDRFWALAPDYVKLDRRLLRLASQDDTAARGLRQLVVLLRDAGSKVVALGVEDALQRALAIEAGVDGLQGYLLGEPGYRS</sequence>